<gene>
    <name evidence="2" type="ORF">GCM10009741_41910</name>
</gene>
<dbReference type="Proteomes" id="UP001500363">
    <property type="component" value="Unassembled WGS sequence"/>
</dbReference>
<sequence>MRQLNARLTVVVAAVAVAAVAGGGVFAYRQGPETSTAGASPLGGQPTPSQTPSATPKPPTRTPSATPTTPPVSKPGVSGPKTVAVTLAKLTAGRSPQLVHTLGRRVSGGPDQAFTVPGKDRIIAATQAGSSTYVLESREPDLVLVRTNNGGESSEVRDVTTLVGAIDGSFAAFATQKQKSTGEQLAGSTLYAEDGGEGKYKLSLPDSWNMQVIAVAAGKVFYAATPREDGVPKLYTWVPGRSSATAVKGISSPTAVSADGTLVAAAETIGGAGSCSNVIELATGKKLWRTCEYMVKGFTPDKSMAIAGPAYEDGYASLSSWLLDNNNSGALLREWTGVAFRQVRAEDDQHLLMEVDDGPDTKGAIIRCTISSGDCERATPITPGDQFGLGS</sequence>
<feature type="compositionally biased region" description="Low complexity" evidence="1">
    <location>
        <begin position="45"/>
        <end position="54"/>
    </location>
</feature>
<evidence type="ECO:0000313" key="2">
    <source>
        <dbReference type="EMBL" id="GAA1535085.1"/>
    </source>
</evidence>
<organism evidence="2 3">
    <name type="scientific">Kribbella lupini</name>
    <dbReference type="NCBI Taxonomy" id="291602"/>
    <lineage>
        <taxon>Bacteria</taxon>
        <taxon>Bacillati</taxon>
        <taxon>Actinomycetota</taxon>
        <taxon>Actinomycetes</taxon>
        <taxon>Propionibacteriales</taxon>
        <taxon>Kribbellaceae</taxon>
        <taxon>Kribbella</taxon>
    </lineage>
</organism>
<evidence type="ECO:0000313" key="3">
    <source>
        <dbReference type="Proteomes" id="UP001500363"/>
    </source>
</evidence>
<evidence type="ECO:0000256" key="1">
    <source>
        <dbReference type="SAM" id="MobiDB-lite"/>
    </source>
</evidence>
<keyword evidence="3" id="KW-1185">Reference proteome</keyword>
<reference evidence="3" key="1">
    <citation type="journal article" date="2019" name="Int. J. Syst. Evol. Microbiol.">
        <title>The Global Catalogue of Microorganisms (GCM) 10K type strain sequencing project: providing services to taxonomists for standard genome sequencing and annotation.</title>
        <authorList>
            <consortium name="The Broad Institute Genomics Platform"/>
            <consortium name="The Broad Institute Genome Sequencing Center for Infectious Disease"/>
            <person name="Wu L."/>
            <person name="Ma J."/>
        </authorList>
    </citation>
    <scope>NUCLEOTIDE SEQUENCE [LARGE SCALE GENOMIC DNA]</scope>
    <source>
        <strain evidence="3">JCM 14303</strain>
    </source>
</reference>
<comment type="caution">
    <text evidence="2">The sequence shown here is derived from an EMBL/GenBank/DDBJ whole genome shotgun (WGS) entry which is preliminary data.</text>
</comment>
<evidence type="ECO:0008006" key="4">
    <source>
        <dbReference type="Google" id="ProtNLM"/>
    </source>
</evidence>
<protein>
    <recommendedName>
        <fullName evidence="4">Pyrroloquinoline-quinone binding quinoprotein</fullName>
    </recommendedName>
</protein>
<accession>A0ABP4M0C7</accession>
<feature type="region of interest" description="Disordered" evidence="1">
    <location>
        <begin position="36"/>
        <end position="80"/>
    </location>
</feature>
<dbReference type="EMBL" id="BAAANC010000002">
    <property type="protein sequence ID" value="GAA1535085.1"/>
    <property type="molecule type" value="Genomic_DNA"/>
</dbReference>
<name>A0ABP4M0C7_9ACTN</name>
<proteinExistence type="predicted"/>
<dbReference type="RefSeq" id="WP_344176444.1">
    <property type="nucleotide sequence ID" value="NZ_BAAANC010000002.1"/>
</dbReference>